<dbReference type="GO" id="GO:0008168">
    <property type="term" value="F:methyltransferase activity"/>
    <property type="evidence" value="ECO:0007669"/>
    <property type="project" value="UniProtKB-KW"/>
</dbReference>
<gene>
    <name evidence="2" type="ORF">ACFQKB_31585</name>
</gene>
<sequence length="309" mass="34681">MTEQGPAPTTIDEVPGWFPRVDQRLFGWLLDRQEELDVRGDLLEMGCYLGKSAVLIGRYLRGDETFTVCDLFDSPAPDGANQAEMSTSYGNLTRAAFERNYRAFHERLPTIVQAPTSEVPARVENGSCRFVHIDASHLYEHVVGDISAARAALREDGVVVCDDYRSEHTPGVAAAVWAAVESGELRPICVTTQKLYGTWADPAPFQEALLEWLAETGDTWHEVQRVAGARLIRVKHTGKVGRQAPANQREELRRAKESLTRYEAEVALLRRRLKARDRRIKSLKESASFRVGRAITAPPRVILRSRRDS</sequence>
<dbReference type="Gene3D" id="3.40.50.150">
    <property type="entry name" value="Vaccinia Virus protein VP39"/>
    <property type="match status" value="1"/>
</dbReference>
<protein>
    <submittedName>
        <fullName evidence="2">Class I SAM-dependent methyltransferase</fullName>
        <ecNumber evidence="2">2.1.1.-</ecNumber>
    </submittedName>
</protein>
<dbReference type="Proteomes" id="UP001596380">
    <property type="component" value="Unassembled WGS sequence"/>
</dbReference>
<evidence type="ECO:0000256" key="1">
    <source>
        <dbReference type="SAM" id="Coils"/>
    </source>
</evidence>
<organism evidence="2 3">
    <name type="scientific">Actinomadura yumaensis</name>
    <dbReference type="NCBI Taxonomy" id="111807"/>
    <lineage>
        <taxon>Bacteria</taxon>
        <taxon>Bacillati</taxon>
        <taxon>Actinomycetota</taxon>
        <taxon>Actinomycetes</taxon>
        <taxon>Streptosporangiales</taxon>
        <taxon>Thermomonosporaceae</taxon>
        <taxon>Actinomadura</taxon>
    </lineage>
</organism>
<evidence type="ECO:0000313" key="3">
    <source>
        <dbReference type="Proteomes" id="UP001596380"/>
    </source>
</evidence>
<keyword evidence="2" id="KW-0489">Methyltransferase</keyword>
<reference evidence="3" key="1">
    <citation type="journal article" date="2019" name="Int. J. Syst. Evol. Microbiol.">
        <title>The Global Catalogue of Microorganisms (GCM) 10K type strain sequencing project: providing services to taxonomists for standard genome sequencing and annotation.</title>
        <authorList>
            <consortium name="The Broad Institute Genomics Platform"/>
            <consortium name="The Broad Institute Genome Sequencing Center for Infectious Disease"/>
            <person name="Wu L."/>
            <person name="Ma J."/>
        </authorList>
    </citation>
    <scope>NUCLEOTIDE SEQUENCE [LARGE SCALE GENOMIC DNA]</scope>
    <source>
        <strain evidence="3">JCM 3369</strain>
    </source>
</reference>
<dbReference type="EC" id="2.1.1.-" evidence="2"/>
<proteinExistence type="predicted"/>
<dbReference type="Pfam" id="PF13578">
    <property type="entry name" value="Methyltransf_24"/>
    <property type="match status" value="1"/>
</dbReference>
<keyword evidence="3" id="KW-1185">Reference proteome</keyword>
<dbReference type="InterPro" id="IPR029063">
    <property type="entry name" value="SAM-dependent_MTases_sf"/>
</dbReference>
<dbReference type="RefSeq" id="WP_160821890.1">
    <property type="nucleotide sequence ID" value="NZ_JBHSXE010000001.1"/>
</dbReference>
<dbReference type="GO" id="GO:0032259">
    <property type="term" value="P:methylation"/>
    <property type="evidence" value="ECO:0007669"/>
    <property type="project" value="UniProtKB-KW"/>
</dbReference>
<feature type="coiled-coil region" evidence="1">
    <location>
        <begin position="252"/>
        <end position="279"/>
    </location>
</feature>
<dbReference type="SUPFAM" id="SSF53335">
    <property type="entry name" value="S-adenosyl-L-methionine-dependent methyltransferases"/>
    <property type="match status" value="1"/>
</dbReference>
<dbReference type="EMBL" id="JBHSXS010000026">
    <property type="protein sequence ID" value="MFC6884338.1"/>
    <property type="molecule type" value="Genomic_DNA"/>
</dbReference>
<accession>A0ABW2CTG0</accession>
<keyword evidence="2" id="KW-0808">Transferase</keyword>
<name>A0ABW2CTG0_9ACTN</name>
<comment type="caution">
    <text evidence="2">The sequence shown here is derived from an EMBL/GenBank/DDBJ whole genome shotgun (WGS) entry which is preliminary data.</text>
</comment>
<keyword evidence="1" id="KW-0175">Coiled coil</keyword>
<evidence type="ECO:0000313" key="2">
    <source>
        <dbReference type="EMBL" id="MFC6884338.1"/>
    </source>
</evidence>